<comment type="caution">
    <text evidence="2">The sequence shown here is derived from an EMBL/GenBank/DDBJ whole genome shotgun (WGS) entry which is preliminary data.</text>
</comment>
<reference evidence="3" key="1">
    <citation type="submission" date="2013-09" db="EMBL/GenBank/DDBJ databases">
        <title>Corchorus olitorius genome sequencing.</title>
        <authorList>
            <person name="Alam M."/>
            <person name="Haque M.S."/>
            <person name="Islam M.S."/>
            <person name="Emdad E.M."/>
            <person name="Islam M.M."/>
            <person name="Ahmed B."/>
            <person name="Halim A."/>
            <person name="Hossen Q.M.M."/>
            <person name="Hossain M.Z."/>
            <person name="Ahmed R."/>
            <person name="Khan M.M."/>
            <person name="Islam R."/>
            <person name="Rashid M.M."/>
            <person name="Khan S.A."/>
            <person name="Rahman M.S."/>
            <person name="Alam M."/>
            <person name="Yahiya A.S."/>
            <person name="Khan M.S."/>
            <person name="Azam M.S."/>
            <person name="Haque T."/>
            <person name="Lashkar M.Z.H."/>
            <person name="Akhand A.I."/>
            <person name="Morshed G."/>
            <person name="Roy S."/>
            <person name="Uddin K.S."/>
            <person name="Rabeya T."/>
            <person name="Hossain A.S."/>
            <person name="Chowdhury A."/>
            <person name="Snigdha A.R."/>
            <person name="Mortoza M.S."/>
            <person name="Matin S.A."/>
            <person name="Hoque S.M.E."/>
            <person name="Islam M.K."/>
            <person name="Roy D.K."/>
            <person name="Haider R."/>
            <person name="Moosa M.M."/>
            <person name="Elias S.M."/>
            <person name="Hasan A.M."/>
            <person name="Jahan S."/>
            <person name="Shafiuddin M."/>
            <person name="Mahmood N."/>
            <person name="Shommy N.S."/>
        </authorList>
    </citation>
    <scope>NUCLEOTIDE SEQUENCE [LARGE SCALE GENOMIC DNA]</scope>
    <source>
        <strain evidence="3">cv. O-4</strain>
    </source>
</reference>
<protein>
    <submittedName>
        <fullName evidence="2">Uncharacterized protein</fullName>
    </submittedName>
</protein>
<feature type="region of interest" description="Disordered" evidence="1">
    <location>
        <begin position="1"/>
        <end position="23"/>
    </location>
</feature>
<dbReference type="EMBL" id="AWUE01016564">
    <property type="protein sequence ID" value="OMO90336.1"/>
    <property type="molecule type" value="Genomic_DNA"/>
</dbReference>
<evidence type="ECO:0000313" key="2">
    <source>
        <dbReference type="EMBL" id="OMO90336.1"/>
    </source>
</evidence>
<evidence type="ECO:0000313" key="3">
    <source>
        <dbReference type="Proteomes" id="UP000187203"/>
    </source>
</evidence>
<dbReference type="Proteomes" id="UP000187203">
    <property type="component" value="Unassembled WGS sequence"/>
</dbReference>
<gene>
    <name evidence="2" type="ORF">COLO4_19232</name>
</gene>
<keyword evidence="3" id="KW-1185">Reference proteome</keyword>
<accession>A0A1R3J6F1</accession>
<name>A0A1R3J6F1_9ROSI</name>
<dbReference type="AlphaFoldDB" id="A0A1R3J6F1"/>
<proteinExistence type="predicted"/>
<sequence length="40" mass="4652">MVRKDISHAQRHSAQMRPSFQPPKATVCRRMTTVSELRLT</sequence>
<evidence type="ECO:0000256" key="1">
    <source>
        <dbReference type="SAM" id="MobiDB-lite"/>
    </source>
</evidence>
<organism evidence="2 3">
    <name type="scientific">Corchorus olitorius</name>
    <dbReference type="NCBI Taxonomy" id="93759"/>
    <lineage>
        <taxon>Eukaryota</taxon>
        <taxon>Viridiplantae</taxon>
        <taxon>Streptophyta</taxon>
        <taxon>Embryophyta</taxon>
        <taxon>Tracheophyta</taxon>
        <taxon>Spermatophyta</taxon>
        <taxon>Magnoliopsida</taxon>
        <taxon>eudicotyledons</taxon>
        <taxon>Gunneridae</taxon>
        <taxon>Pentapetalae</taxon>
        <taxon>rosids</taxon>
        <taxon>malvids</taxon>
        <taxon>Malvales</taxon>
        <taxon>Malvaceae</taxon>
        <taxon>Grewioideae</taxon>
        <taxon>Apeibeae</taxon>
        <taxon>Corchorus</taxon>
    </lineage>
</organism>